<feature type="compositionally biased region" description="Acidic residues" evidence="1">
    <location>
        <begin position="217"/>
        <end position="246"/>
    </location>
</feature>
<dbReference type="GeneID" id="87844094"/>
<comment type="caution">
    <text evidence="2">The sequence shown here is derived from an EMBL/GenBank/DDBJ whole genome shotgun (WGS) entry which is preliminary data.</text>
</comment>
<evidence type="ECO:0000256" key="1">
    <source>
        <dbReference type="SAM" id="MobiDB-lite"/>
    </source>
</evidence>
<name>A0AAE0H7J3_9PEZI</name>
<dbReference type="Proteomes" id="UP001278766">
    <property type="component" value="Unassembled WGS sequence"/>
</dbReference>
<proteinExistence type="predicted"/>
<accession>A0AAE0H7J3</accession>
<organism evidence="2 3">
    <name type="scientific">Chaetomium fimeti</name>
    <dbReference type="NCBI Taxonomy" id="1854472"/>
    <lineage>
        <taxon>Eukaryota</taxon>
        <taxon>Fungi</taxon>
        <taxon>Dikarya</taxon>
        <taxon>Ascomycota</taxon>
        <taxon>Pezizomycotina</taxon>
        <taxon>Sordariomycetes</taxon>
        <taxon>Sordariomycetidae</taxon>
        <taxon>Sordariales</taxon>
        <taxon>Chaetomiaceae</taxon>
        <taxon>Chaetomium</taxon>
    </lineage>
</organism>
<evidence type="ECO:0000313" key="2">
    <source>
        <dbReference type="EMBL" id="KAK3291311.1"/>
    </source>
</evidence>
<protein>
    <submittedName>
        <fullName evidence="2">Uncharacterized protein</fullName>
    </submittedName>
</protein>
<gene>
    <name evidence="2" type="ORF">B0H64DRAFT_450961</name>
</gene>
<dbReference type="AlphaFoldDB" id="A0AAE0H7J3"/>
<reference evidence="2" key="2">
    <citation type="submission" date="2023-06" db="EMBL/GenBank/DDBJ databases">
        <authorList>
            <consortium name="Lawrence Berkeley National Laboratory"/>
            <person name="Haridas S."/>
            <person name="Hensen N."/>
            <person name="Bonometti L."/>
            <person name="Westerberg I."/>
            <person name="Brannstrom I.O."/>
            <person name="Guillou S."/>
            <person name="Cros-Aarteil S."/>
            <person name="Calhoun S."/>
            <person name="Kuo A."/>
            <person name="Mondo S."/>
            <person name="Pangilinan J."/>
            <person name="Riley R."/>
            <person name="Labutti K."/>
            <person name="Andreopoulos B."/>
            <person name="Lipzen A."/>
            <person name="Chen C."/>
            <person name="Yanf M."/>
            <person name="Daum C."/>
            <person name="Ng V."/>
            <person name="Clum A."/>
            <person name="Steindorff A."/>
            <person name="Ohm R."/>
            <person name="Martin F."/>
            <person name="Silar P."/>
            <person name="Natvig D."/>
            <person name="Lalanne C."/>
            <person name="Gautier V."/>
            <person name="Ament-Velasquez S.L."/>
            <person name="Kruys A."/>
            <person name="Hutchinson M.I."/>
            <person name="Powell A.J."/>
            <person name="Barry K."/>
            <person name="Miller A.N."/>
            <person name="Grigoriev I.V."/>
            <person name="Debuchy R."/>
            <person name="Gladieux P."/>
            <person name="Thoren M.H."/>
            <person name="Johannesson H."/>
        </authorList>
    </citation>
    <scope>NUCLEOTIDE SEQUENCE</scope>
    <source>
        <strain evidence="2">CBS 168.71</strain>
    </source>
</reference>
<dbReference type="EMBL" id="JAUEPN010000010">
    <property type="protein sequence ID" value="KAK3291311.1"/>
    <property type="molecule type" value="Genomic_DNA"/>
</dbReference>
<feature type="region of interest" description="Disordered" evidence="1">
    <location>
        <begin position="213"/>
        <end position="270"/>
    </location>
</feature>
<keyword evidence="3" id="KW-1185">Reference proteome</keyword>
<feature type="compositionally biased region" description="Polar residues" evidence="1">
    <location>
        <begin position="154"/>
        <end position="173"/>
    </location>
</feature>
<evidence type="ECO:0000313" key="3">
    <source>
        <dbReference type="Proteomes" id="UP001278766"/>
    </source>
</evidence>
<sequence>MCVHSLIALCDEAKGHIITRWVFTNAYIWCDDYVRSPNFTVSMYANPPNCPNGILGKDYEHYRSRTLCADCMECGCSLPTEKSSAYGFATTKALTTARQADSLARRTASSGVASTAKKNAPAPLRVIDLREDDAADIARLKRKAAKKKKREQQIRNSLQNQNILPSASANNSRFRIAKRPTQCEPPINRGGRAPLCPEDEALLDSVPLLVFDKSQQDEEGDDADDEEGDDADDEEGDDAGDEDEEGGNVVVNTYSLPVLSLPIRPRNGDH</sequence>
<feature type="region of interest" description="Disordered" evidence="1">
    <location>
        <begin position="143"/>
        <end position="196"/>
    </location>
</feature>
<reference evidence="2" key="1">
    <citation type="journal article" date="2023" name="Mol. Phylogenet. Evol.">
        <title>Genome-scale phylogeny and comparative genomics of the fungal order Sordariales.</title>
        <authorList>
            <person name="Hensen N."/>
            <person name="Bonometti L."/>
            <person name="Westerberg I."/>
            <person name="Brannstrom I.O."/>
            <person name="Guillou S."/>
            <person name="Cros-Aarteil S."/>
            <person name="Calhoun S."/>
            <person name="Haridas S."/>
            <person name="Kuo A."/>
            <person name="Mondo S."/>
            <person name="Pangilinan J."/>
            <person name="Riley R."/>
            <person name="LaButti K."/>
            <person name="Andreopoulos B."/>
            <person name="Lipzen A."/>
            <person name="Chen C."/>
            <person name="Yan M."/>
            <person name="Daum C."/>
            <person name="Ng V."/>
            <person name="Clum A."/>
            <person name="Steindorff A."/>
            <person name="Ohm R.A."/>
            <person name="Martin F."/>
            <person name="Silar P."/>
            <person name="Natvig D.O."/>
            <person name="Lalanne C."/>
            <person name="Gautier V."/>
            <person name="Ament-Velasquez S.L."/>
            <person name="Kruys A."/>
            <person name="Hutchinson M.I."/>
            <person name="Powell A.J."/>
            <person name="Barry K."/>
            <person name="Miller A.N."/>
            <person name="Grigoriev I.V."/>
            <person name="Debuchy R."/>
            <person name="Gladieux P."/>
            <person name="Hiltunen Thoren M."/>
            <person name="Johannesson H."/>
        </authorList>
    </citation>
    <scope>NUCLEOTIDE SEQUENCE</scope>
    <source>
        <strain evidence="2">CBS 168.71</strain>
    </source>
</reference>
<dbReference type="RefSeq" id="XP_062654825.1">
    <property type="nucleotide sequence ID" value="XM_062807146.1"/>
</dbReference>